<dbReference type="EMBL" id="JOJR01000003">
    <property type="protein sequence ID" value="RCN53117.1"/>
    <property type="molecule type" value="Genomic_DNA"/>
</dbReference>
<keyword evidence="3" id="KW-1185">Reference proteome</keyword>
<protein>
    <submittedName>
        <fullName evidence="2">F-box domain protein</fullName>
    </submittedName>
</protein>
<gene>
    <name evidence="2" type="ORF">ANCCAN_00670</name>
</gene>
<reference evidence="2 3" key="1">
    <citation type="submission" date="2014-10" db="EMBL/GenBank/DDBJ databases">
        <title>Draft genome of the hookworm Ancylostoma caninum.</title>
        <authorList>
            <person name="Mitreva M."/>
        </authorList>
    </citation>
    <scope>NUCLEOTIDE SEQUENCE [LARGE SCALE GENOMIC DNA]</scope>
    <source>
        <strain evidence="2 3">Baltimore</strain>
    </source>
</reference>
<evidence type="ECO:0000313" key="2">
    <source>
        <dbReference type="EMBL" id="RCN53117.1"/>
    </source>
</evidence>
<dbReference type="InterPro" id="IPR001810">
    <property type="entry name" value="F-box_dom"/>
</dbReference>
<accession>A0A368HCS5</accession>
<proteinExistence type="predicted"/>
<dbReference type="OrthoDB" id="10365797at2759"/>
<feature type="domain" description="F-box" evidence="1">
    <location>
        <begin position="23"/>
        <end position="57"/>
    </location>
</feature>
<dbReference type="AlphaFoldDB" id="A0A368HCS5"/>
<evidence type="ECO:0000259" key="1">
    <source>
        <dbReference type="Pfam" id="PF00646"/>
    </source>
</evidence>
<name>A0A368HCS5_ANCCA</name>
<organism evidence="2 3">
    <name type="scientific">Ancylostoma caninum</name>
    <name type="common">Dog hookworm</name>
    <dbReference type="NCBI Taxonomy" id="29170"/>
    <lineage>
        <taxon>Eukaryota</taxon>
        <taxon>Metazoa</taxon>
        <taxon>Ecdysozoa</taxon>
        <taxon>Nematoda</taxon>
        <taxon>Chromadorea</taxon>
        <taxon>Rhabditida</taxon>
        <taxon>Rhabditina</taxon>
        <taxon>Rhabditomorpha</taxon>
        <taxon>Strongyloidea</taxon>
        <taxon>Ancylostomatidae</taxon>
        <taxon>Ancylostomatinae</taxon>
        <taxon>Ancylostoma</taxon>
    </lineage>
</organism>
<sequence>MEDSTDLLFDFTLTLDEFEFHRWNELPFDLRIKILEYIPFPTLRNFMFLSKESFLLVTRMNTPMFYVNLSNRGLIKEFENFVELSLSWSLHGRYEEEKYSRMYTLRFVEDENGCCFVERAPEKKRRRRIPSRGVHYNRSARFTALATLFHFSTYLDIRAVFAELDSLDPKDGEVFTMQPETTKIAKDKFYIATRASTMISSFLPFLEDGCPLVVLPLGKEIFLGTSFFDSALVHSSRKIQIEAQNGVTDDQIVLFQAYDITMPAPNVTAKAINRLLLEWLEGKRKINFIHLKGLRNITKEDILQNIEVVPWQQFVTMIHNGDWWNGWAEKSAGLHNGTNFLIVLVNEGSCQLMDSYFDDD</sequence>
<dbReference type="Proteomes" id="UP000252519">
    <property type="component" value="Unassembled WGS sequence"/>
</dbReference>
<dbReference type="Pfam" id="PF00646">
    <property type="entry name" value="F-box"/>
    <property type="match status" value="1"/>
</dbReference>
<comment type="caution">
    <text evidence="2">The sequence shown here is derived from an EMBL/GenBank/DDBJ whole genome shotgun (WGS) entry which is preliminary data.</text>
</comment>
<evidence type="ECO:0000313" key="3">
    <source>
        <dbReference type="Proteomes" id="UP000252519"/>
    </source>
</evidence>